<keyword evidence="3" id="KW-0328">Glycosyltransferase</keyword>
<dbReference type="InterPro" id="IPR002213">
    <property type="entry name" value="UDP_glucos_trans"/>
</dbReference>
<proteinExistence type="inferred from homology"/>
<name>A0A0K9NT35_ZOSMR</name>
<dbReference type="Proteomes" id="UP000036987">
    <property type="component" value="Unassembled WGS sequence"/>
</dbReference>
<dbReference type="OrthoDB" id="5835829at2759"/>
<sequence length="486" mass="55477">MESKQKMRPHVVCIPFPAQGHVNPMLKLALILHAKGFHITFVHTEYNYQRLLKSNGPSSLDGLPYDFQYETFPDGLPPSNINCAEDIYASLCRSTMENGPRHIRNLITKLNDSTSSNVRPPVTCIISDGVMSFTLDIAKEMGIPELLFWTPSACGLMCYLHYKDLIEKCLVPLKDESYVVNGYLETPLDWINGMSNIRLKDMPPFIRTTDVNDFMVNFLILQTHRASTAKSIILNTFYDFEHSVLEEMKSILPPIYDIGPLDLLCNQIVQDPTSGVESIKFNLWKEDSKCLEWLDTKLPGSIVYVNFGSITVMTNQQMVEFAWGLCNSNKEFLWIIRPDLVRGDTPILPEEFLEKTKDISMLTSWCPQRDILQHPSIGGFLTHCGWNSMLESICGGVPMLCWPFFSEQQTNCRYSYMEWGIGMEINNDVKRDEVTSLIIELMDGEKGKEMRRNAQEWKVRAMVATQKGGSSFTKLEKLLDDITNPF</sequence>
<evidence type="ECO:0000256" key="3">
    <source>
        <dbReference type="RuleBase" id="RU003718"/>
    </source>
</evidence>
<dbReference type="Pfam" id="PF26168">
    <property type="entry name" value="Glyco_transf_N"/>
    <property type="match status" value="1"/>
</dbReference>
<feature type="domain" description="Glycosyltransferase N-terminal" evidence="5">
    <location>
        <begin position="11"/>
        <end position="138"/>
    </location>
</feature>
<evidence type="ECO:0000256" key="1">
    <source>
        <dbReference type="ARBA" id="ARBA00009995"/>
    </source>
</evidence>
<dbReference type="FunFam" id="3.40.50.2000:FF:000055">
    <property type="entry name" value="Glycosyltransferase"/>
    <property type="match status" value="1"/>
</dbReference>
<dbReference type="Gene3D" id="3.40.50.2000">
    <property type="entry name" value="Glycogen Phosphorylase B"/>
    <property type="match status" value="2"/>
</dbReference>
<reference evidence="7" key="1">
    <citation type="journal article" date="2016" name="Nature">
        <title>The genome of the seagrass Zostera marina reveals angiosperm adaptation to the sea.</title>
        <authorList>
            <person name="Olsen J.L."/>
            <person name="Rouze P."/>
            <person name="Verhelst B."/>
            <person name="Lin Y.-C."/>
            <person name="Bayer T."/>
            <person name="Collen J."/>
            <person name="Dattolo E."/>
            <person name="De Paoli E."/>
            <person name="Dittami S."/>
            <person name="Maumus F."/>
            <person name="Michel G."/>
            <person name="Kersting A."/>
            <person name="Lauritano C."/>
            <person name="Lohaus R."/>
            <person name="Toepel M."/>
            <person name="Tonon T."/>
            <person name="Vanneste K."/>
            <person name="Amirebrahimi M."/>
            <person name="Brakel J."/>
            <person name="Bostroem C."/>
            <person name="Chovatia M."/>
            <person name="Grimwood J."/>
            <person name="Jenkins J.W."/>
            <person name="Jueterbock A."/>
            <person name="Mraz A."/>
            <person name="Stam W.T."/>
            <person name="Tice H."/>
            <person name="Bornberg-Bauer E."/>
            <person name="Green P.J."/>
            <person name="Pearson G.A."/>
            <person name="Procaccini G."/>
            <person name="Duarte C.M."/>
            <person name="Schmutz J."/>
            <person name="Reusch T.B.H."/>
            <person name="Van de Peer Y."/>
        </authorList>
    </citation>
    <scope>NUCLEOTIDE SEQUENCE [LARGE SCALE GENOMIC DNA]</scope>
    <source>
        <strain evidence="7">cv. Finnish</strain>
    </source>
</reference>
<keyword evidence="2 3" id="KW-0808">Transferase</keyword>
<dbReference type="CDD" id="cd03784">
    <property type="entry name" value="GT1_Gtf-like"/>
    <property type="match status" value="1"/>
</dbReference>
<evidence type="ECO:0000256" key="4">
    <source>
        <dbReference type="RuleBase" id="RU362057"/>
    </source>
</evidence>
<protein>
    <recommendedName>
        <fullName evidence="4">Glycosyltransferase</fullName>
        <ecNumber evidence="4">2.4.1.-</ecNumber>
    </recommendedName>
</protein>
<dbReference type="FunFam" id="3.40.50.2000:FF:000027">
    <property type="entry name" value="Glycosyltransferase"/>
    <property type="match status" value="1"/>
</dbReference>
<dbReference type="PANTHER" id="PTHR11926">
    <property type="entry name" value="GLUCOSYL/GLUCURONOSYL TRANSFERASES"/>
    <property type="match status" value="1"/>
</dbReference>
<evidence type="ECO:0000313" key="7">
    <source>
        <dbReference type="Proteomes" id="UP000036987"/>
    </source>
</evidence>
<keyword evidence="7" id="KW-1185">Reference proteome</keyword>
<dbReference type="OMA" id="CGLMCYL"/>
<organism evidence="6 7">
    <name type="scientific">Zostera marina</name>
    <name type="common">Eelgrass</name>
    <dbReference type="NCBI Taxonomy" id="29655"/>
    <lineage>
        <taxon>Eukaryota</taxon>
        <taxon>Viridiplantae</taxon>
        <taxon>Streptophyta</taxon>
        <taxon>Embryophyta</taxon>
        <taxon>Tracheophyta</taxon>
        <taxon>Spermatophyta</taxon>
        <taxon>Magnoliopsida</taxon>
        <taxon>Liliopsida</taxon>
        <taxon>Zosteraceae</taxon>
        <taxon>Zostera</taxon>
    </lineage>
</organism>
<dbReference type="PANTHER" id="PTHR11926:SF774">
    <property type="entry name" value="UDP-GLYCOSYLTRANSFERASE 85A1-RELATED"/>
    <property type="match status" value="1"/>
</dbReference>
<dbReference type="EMBL" id="LFYR01001683">
    <property type="protein sequence ID" value="KMZ59966.1"/>
    <property type="molecule type" value="Genomic_DNA"/>
</dbReference>
<evidence type="ECO:0000256" key="2">
    <source>
        <dbReference type="ARBA" id="ARBA00022679"/>
    </source>
</evidence>
<dbReference type="InterPro" id="IPR035595">
    <property type="entry name" value="UDP_glycos_trans_CS"/>
</dbReference>
<dbReference type="EC" id="2.4.1.-" evidence="4"/>
<dbReference type="GO" id="GO:0035251">
    <property type="term" value="F:UDP-glucosyltransferase activity"/>
    <property type="evidence" value="ECO:0000318"/>
    <property type="project" value="GO_Central"/>
</dbReference>
<dbReference type="SUPFAM" id="SSF53756">
    <property type="entry name" value="UDP-Glycosyltransferase/glycogen phosphorylase"/>
    <property type="match status" value="1"/>
</dbReference>
<gene>
    <name evidence="6" type="ORF">ZOSMA_632G00020</name>
</gene>
<dbReference type="Pfam" id="PF00201">
    <property type="entry name" value="UDPGT"/>
    <property type="match status" value="1"/>
</dbReference>
<evidence type="ECO:0000313" key="6">
    <source>
        <dbReference type="EMBL" id="KMZ59966.1"/>
    </source>
</evidence>
<dbReference type="AlphaFoldDB" id="A0A0K9NT35"/>
<dbReference type="STRING" id="29655.A0A0K9NT35"/>
<dbReference type="InterPro" id="IPR058980">
    <property type="entry name" value="Glyco_transf_N"/>
</dbReference>
<evidence type="ECO:0000259" key="5">
    <source>
        <dbReference type="Pfam" id="PF26168"/>
    </source>
</evidence>
<comment type="similarity">
    <text evidence="1 3">Belongs to the UDP-glycosyltransferase family.</text>
</comment>
<accession>A0A0K9NT35</accession>
<comment type="caution">
    <text evidence="6">The sequence shown here is derived from an EMBL/GenBank/DDBJ whole genome shotgun (WGS) entry which is preliminary data.</text>
</comment>
<dbReference type="PROSITE" id="PS00375">
    <property type="entry name" value="UDPGT"/>
    <property type="match status" value="1"/>
</dbReference>